<dbReference type="EMBL" id="SDEE01002201">
    <property type="protein sequence ID" value="RXW11201.1"/>
    <property type="molecule type" value="Genomic_DNA"/>
</dbReference>
<evidence type="ECO:0000256" key="1">
    <source>
        <dbReference type="SAM" id="MobiDB-lite"/>
    </source>
</evidence>
<gene>
    <name evidence="2" type="ORF">EST38_g14654</name>
</gene>
<reference evidence="2 3" key="1">
    <citation type="submission" date="2019-01" db="EMBL/GenBank/DDBJ databases">
        <title>Draft genome sequence of Psathyrella aberdarensis IHI B618.</title>
        <authorList>
            <person name="Buettner E."/>
            <person name="Kellner H."/>
        </authorList>
    </citation>
    <scope>NUCLEOTIDE SEQUENCE [LARGE SCALE GENOMIC DNA]</scope>
    <source>
        <strain evidence="2 3">IHI B618</strain>
    </source>
</reference>
<dbReference type="AlphaFoldDB" id="A0A4Q2CZ36"/>
<evidence type="ECO:0000313" key="3">
    <source>
        <dbReference type="Proteomes" id="UP000290288"/>
    </source>
</evidence>
<sequence>MKHCVMRKTCVRSCDESCSQSQDVLYSVHEDDQQSHTQDVQYLCRQQDKEDRPSSFPTYTPGERNFYTQEEYDSQDEPRSQGPADQYFTHEGHRYLSTEDVQYLHEQQHEQLEDRPCFWIHDQHASMTNDTETDCFYLDKDYPMHDPGEQFPLVKPVVDAEQHLAILYEVIQTMHSLNEALNNVLGRYNSRAAV</sequence>
<dbReference type="Proteomes" id="UP000290288">
    <property type="component" value="Unassembled WGS sequence"/>
</dbReference>
<organism evidence="2 3">
    <name type="scientific">Candolleomyces aberdarensis</name>
    <dbReference type="NCBI Taxonomy" id="2316362"/>
    <lineage>
        <taxon>Eukaryota</taxon>
        <taxon>Fungi</taxon>
        <taxon>Dikarya</taxon>
        <taxon>Basidiomycota</taxon>
        <taxon>Agaricomycotina</taxon>
        <taxon>Agaricomycetes</taxon>
        <taxon>Agaricomycetidae</taxon>
        <taxon>Agaricales</taxon>
        <taxon>Agaricineae</taxon>
        <taxon>Psathyrellaceae</taxon>
        <taxon>Candolleomyces</taxon>
    </lineage>
</organism>
<comment type="caution">
    <text evidence="2">The sequence shown here is derived from an EMBL/GenBank/DDBJ whole genome shotgun (WGS) entry which is preliminary data.</text>
</comment>
<accession>A0A4Q2CZ36</accession>
<evidence type="ECO:0000313" key="2">
    <source>
        <dbReference type="EMBL" id="RXW11201.1"/>
    </source>
</evidence>
<protein>
    <submittedName>
        <fullName evidence="2">Uncharacterized protein</fullName>
    </submittedName>
</protein>
<keyword evidence="3" id="KW-1185">Reference proteome</keyword>
<feature type="region of interest" description="Disordered" evidence="1">
    <location>
        <begin position="45"/>
        <end position="64"/>
    </location>
</feature>
<name>A0A4Q2CZ36_9AGAR</name>
<proteinExistence type="predicted"/>